<feature type="binding site" evidence="7">
    <location>
        <position position="928"/>
    </location>
    <ligand>
        <name>ATP</name>
        <dbReference type="ChEBI" id="CHEBI:30616"/>
    </ligand>
</feature>
<feature type="domain" description="Protein kinase" evidence="9">
    <location>
        <begin position="900"/>
        <end position="1193"/>
    </location>
</feature>
<dbReference type="InterPro" id="IPR015661">
    <property type="entry name" value="Bub1/Mad3"/>
</dbReference>
<dbReference type="PANTHER" id="PTHR14030">
    <property type="entry name" value="MITOTIC CHECKPOINT SERINE/THREONINE-PROTEIN KINASE BUB1"/>
    <property type="match status" value="1"/>
</dbReference>
<protein>
    <submittedName>
        <fullName evidence="12">Protein kinase domain-containing protein</fullName>
    </submittedName>
</protein>
<dbReference type="Gene3D" id="1.10.510.10">
    <property type="entry name" value="Transferase(Phosphotransferase) domain 1"/>
    <property type="match status" value="1"/>
</dbReference>
<evidence type="ECO:0000259" key="9">
    <source>
        <dbReference type="PROSITE" id="PS50011"/>
    </source>
</evidence>
<dbReference type="Proteomes" id="UP000887581">
    <property type="component" value="Unplaced"/>
</dbReference>
<evidence type="ECO:0000256" key="1">
    <source>
        <dbReference type="ARBA" id="ARBA00004629"/>
    </source>
</evidence>
<evidence type="ECO:0000256" key="7">
    <source>
        <dbReference type="PROSITE-ProRule" id="PRU10141"/>
    </source>
</evidence>
<dbReference type="WBParaSite" id="sdigi.contig211.g6171.t1">
    <property type="protein sequence ID" value="sdigi.contig211.g6171.t1"/>
    <property type="gene ID" value="sdigi.contig211.g6171"/>
</dbReference>
<dbReference type="GO" id="GO:0005634">
    <property type="term" value="C:nucleus"/>
    <property type="evidence" value="ECO:0007669"/>
    <property type="project" value="TreeGrafter"/>
</dbReference>
<evidence type="ECO:0000256" key="5">
    <source>
        <dbReference type="ARBA" id="ARBA00022840"/>
    </source>
</evidence>
<dbReference type="PROSITE" id="PS00107">
    <property type="entry name" value="PROTEIN_KINASE_ATP"/>
    <property type="match status" value="1"/>
</dbReference>
<dbReference type="PROSITE" id="PS00108">
    <property type="entry name" value="PROTEIN_KINASE_ST"/>
    <property type="match status" value="1"/>
</dbReference>
<keyword evidence="6" id="KW-0137">Centromere</keyword>
<reference evidence="12" key="1">
    <citation type="submission" date="2022-11" db="UniProtKB">
        <authorList>
            <consortium name="WormBaseParasite"/>
        </authorList>
    </citation>
    <scope>IDENTIFICATION</scope>
</reference>
<dbReference type="InterPro" id="IPR013212">
    <property type="entry name" value="Mad3/Bub1_I"/>
</dbReference>
<keyword evidence="11" id="KW-1185">Reference proteome</keyword>
<dbReference type="GO" id="GO:0000776">
    <property type="term" value="C:kinetochore"/>
    <property type="evidence" value="ECO:0007669"/>
    <property type="project" value="UniProtKB-KW"/>
</dbReference>
<dbReference type="GO" id="GO:0005524">
    <property type="term" value="F:ATP binding"/>
    <property type="evidence" value="ECO:0007669"/>
    <property type="project" value="UniProtKB-UniRule"/>
</dbReference>
<evidence type="ECO:0000313" key="11">
    <source>
        <dbReference type="Proteomes" id="UP000887581"/>
    </source>
</evidence>
<feature type="domain" description="BUB1 N-terminal" evidence="10">
    <location>
        <begin position="241"/>
        <end position="407"/>
    </location>
</feature>
<evidence type="ECO:0000259" key="10">
    <source>
        <dbReference type="PROSITE" id="PS51489"/>
    </source>
</evidence>
<proteinExistence type="predicted"/>
<evidence type="ECO:0000256" key="3">
    <source>
        <dbReference type="ARBA" id="ARBA00022741"/>
    </source>
</evidence>
<evidence type="ECO:0000256" key="2">
    <source>
        <dbReference type="ARBA" id="ARBA00022454"/>
    </source>
</evidence>
<dbReference type="PANTHER" id="PTHR14030:SF4">
    <property type="entry name" value="BUB1 KINASE, ISOFORM A-RELATED"/>
    <property type="match status" value="1"/>
</dbReference>
<keyword evidence="5 7" id="KW-0067">ATP-binding</keyword>
<dbReference type="AlphaFoldDB" id="A0A915PKJ4"/>
<feature type="region of interest" description="Disordered" evidence="8">
    <location>
        <begin position="1"/>
        <end position="64"/>
    </location>
</feature>
<accession>A0A915PKJ4</accession>
<sequence>MSESPVSSPRSPEQTGGMKNGLVSQSEKTAFARTLPQFQEETREQVQGTTIPPTTSVEQASEQEPEIYKVSAGEDTEQLSDISEVEATMSKSSKSTRVATLINIRNATGTKKFPCLFTYLEWSDCSSSCRVSGQDYPKRVRKVNKTSIIQARGGGKPECPSDLADHLDSAPCNTYICPTNLSHYNFTWDCFYNDINRYSDAGCYKIRNVPLDDRLILIDTNLTEPCNCSNVDSSESMVVGFFESLPSFVKTLPDTKQLDYIVNQLKWMEENFEGDENHHRLRKAAMETVLRYSVQDNPFYNDERLFHVFCIVGKLSRTMGMKSVMEELHNRKQFYELAEFYVKWGEIFAEEKDRERFNEIWNKAIKANARPASRVDEAFRAMLYQYFEMDDEMTVNLFKKPDSSKNSPVVFRAAETATLQQKGFENGERISKLTYSGVKGHLKIVDEQHSIEEIFAEAGNYAAYTDVPRSRMSISKLSAISEERSGCASGSLINPSHNVELKLMQPSAGDAVDDLFQLAGSAAAENDVLVETDAFTGKTAECPQSSHLTLHGTSFTERFLSKAMRDFSSTVPVPPPLHHDADETTVLHETIPNESELVHLPSASKKRKFEVYVEGNLSVRHDSAKGTAPFTVYSDENTLPPSVLVEKRIIVEQDLDYEKSINIHDNDTCEVQPTFRKPATIAHSRRSSVFGKAASTSHEQNNEILVEVEQQKGTKLPLPDRVDEETLAGLNKMAKTGAVTSTPASTFAPPIEDPMKGSPPSSAADHFFQKAVFDEVLTANTAFGRRMSMSEQRRDTLTKLSQKIGVENIVGNKRTTLSANGNINEELRRLSLAPSEEDTNEPTSEGLKSNIESEINPWDEKLRNKIMASRRFCPTNVHDFPEKCSRLNPGAALILGGERFDVECLIGEGGFAKVYKSKSEDGSVYAVKFEMPACRWEVYACETLRNRMPKMMLEGIMNIRDAYIFLNASAIVYEYHSYGNLLDMVNKLQAKKMSCSGLLATYLGWEIGRILEAVHNAQIIHGDVKPDNFMILHRLNEDAKLEQILDKNSFTLKLIDWGRAIDMSYFKGCTFRGKAGTVAFDCSEMQDGRPWTYQTDFYGFISTLHVVIYGKYMKTFRNTSGRYSATSVMKRRWPQKELLEDIFDMCMNIPDCESFPKWSTMTDGLENSIKYWVTEDRAMWKQAARELNAGITP</sequence>
<evidence type="ECO:0000313" key="12">
    <source>
        <dbReference type="WBParaSite" id="sdigi.contig211.g6171.t1"/>
    </source>
</evidence>
<dbReference type="PROSITE" id="PS50011">
    <property type="entry name" value="PROTEIN_KINASE_DOM"/>
    <property type="match status" value="1"/>
</dbReference>
<comment type="subcellular location">
    <subcellularLocation>
        <location evidence="1">Chromosome</location>
        <location evidence="1">Centromere</location>
        <location evidence="1">Kinetochore</location>
    </subcellularLocation>
</comment>
<evidence type="ECO:0000256" key="8">
    <source>
        <dbReference type="SAM" id="MobiDB-lite"/>
    </source>
</evidence>
<dbReference type="Pfam" id="PF00069">
    <property type="entry name" value="Pkinase"/>
    <property type="match status" value="1"/>
</dbReference>
<dbReference type="InterPro" id="IPR017441">
    <property type="entry name" value="Protein_kinase_ATP_BS"/>
</dbReference>
<keyword evidence="3 7" id="KW-0547">Nucleotide-binding</keyword>
<evidence type="ECO:0000256" key="4">
    <source>
        <dbReference type="ARBA" id="ARBA00022838"/>
    </source>
</evidence>
<keyword evidence="4" id="KW-0995">Kinetochore</keyword>
<dbReference type="GO" id="GO:0032991">
    <property type="term" value="C:protein-containing complex"/>
    <property type="evidence" value="ECO:0007669"/>
    <property type="project" value="UniProtKB-ARBA"/>
</dbReference>
<dbReference type="GO" id="GO:0007094">
    <property type="term" value="P:mitotic spindle assembly checkpoint signaling"/>
    <property type="evidence" value="ECO:0007669"/>
    <property type="project" value="InterPro"/>
</dbReference>
<dbReference type="Gene3D" id="1.25.40.430">
    <property type="match status" value="1"/>
</dbReference>
<organism evidence="11 12">
    <name type="scientific">Setaria digitata</name>
    <dbReference type="NCBI Taxonomy" id="48799"/>
    <lineage>
        <taxon>Eukaryota</taxon>
        <taxon>Metazoa</taxon>
        <taxon>Ecdysozoa</taxon>
        <taxon>Nematoda</taxon>
        <taxon>Chromadorea</taxon>
        <taxon>Rhabditida</taxon>
        <taxon>Spirurina</taxon>
        <taxon>Spiruromorpha</taxon>
        <taxon>Filarioidea</taxon>
        <taxon>Setariidae</taxon>
        <taxon>Setaria</taxon>
    </lineage>
</organism>
<feature type="compositionally biased region" description="Polar residues" evidence="8">
    <location>
        <begin position="45"/>
        <end position="62"/>
    </location>
</feature>
<dbReference type="InterPro" id="IPR000719">
    <property type="entry name" value="Prot_kinase_dom"/>
</dbReference>
<dbReference type="SMART" id="SM00220">
    <property type="entry name" value="S_TKc"/>
    <property type="match status" value="1"/>
</dbReference>
<keyword evidence="2" id="KW-0158">Chromosome</keyword>
<name>A0A915PKJ4_9BILA</name>
<dbReference type="InterPro" id="IPR011009">
    <property type="entry name" value="Kinase-like_dom_sf"/>
</dbReference>
<dbReference type="InterPro" id="IPR008271">
    <property type="entry name" value="Ser/Thr_kinase_AS"/>
</dbReference>
<dbReference type="PROSITE" id="PS51489">
    <property type="entry name" value="BUB1_N"/>
    <property type="match status" value="1"/>
</dbReference>
<feature type="compositionally biased region" description="Low complexity" evidence="8">
    <location>
        <begin position="1"/>
        <end position="13"/>
    </location>
</feature>
<dbReference type="GO" id="GO:0051754">
    <property type="term" value="P:meiotic sister chromatid cohesion, centromeric"/>
    <property type="evidence" value="ECO:0007669"/>
    <property type="project" value="TreeGrafter"/>
</dbReference>
<evidence type="ECO:0000256" key="6">
    <source>
        <dbReference type="ARBA" id="ARBA00023328"/>
    </source>
</evidence>
<dbReference type="GO" id="GO:0004672">
    <property type="term" value="F:protein kinase activity"/>
    <property type="evidence" value="ECO:0007669"/>
    <property type="project" value="InterPro"/>
</dbReference>
<dbReference type="SUPFAM" id="SSF56112">
    <property type="entry name" value="Protein kinase-like (PK-like)"/>
    <property type="match status" value="1"/>
</dbReference>